<dbReference type="Proteomes" id="UP000050790">
    <property type="component" value="Unassembled WGS sequence"/>
</dbReference>
<feature type="domain" description="HAUS augmin-like complex subunit 6 N-terminal" evidence="1">
    <location>
        <begin position="50"/>
        <end position="239"/>
    </location>
</feature>
<dbReference type="AlphaFoldDB" id="A0AA85A6I5"/>
<evidence type="ECO:0000313" key="3">
    <source>
        <dbReference type="WBParaSite" id="SMRG1_66440.1"/>
    </source>
</evidence>
<accession>A0AA85A6I5</accession>
<sequence length="699" mass="79683">MYSQLKKVDLLLGAEHVNIGLCLPLRDLGSANNMPQDSKYLLIRYSSVVLRNLRILDYDFDTHNVPKQADSFSSFFKISRKVEFIHILHFLFRTLNPVKYDTELRAFLGPKSDVGFKNATYRWLRILSAEFPKVISNFFVTWGCPAGIGVMRLLANLSSYVLVISNGMLSFNKQIMENDPDCEWMSFNSIESVQRNLEHSLSHIISGDLLQRELQKGSEALDVEVQHASEEILKFKHLIVSDSDLRNNMNDTQLFSLCSDKTIGLPDELIAYQLELTKKVSTLKQQIKTYLDRHKPSLLQFNNILDSLNDHKPFTLNGSKMRFLQSGNILSSYLNDNTKEELKQINGKLNFHLFLRHSMMLLQMAFKSYNPCFTNDKFQELSSSQCSSLNQNSSSDCLTVFKQAVGQFYSQTSIDSNFSTHSEKELCQLMNEMHSSIDKLQLELKDEWLRESQLNIKFPELSATYSTISQPCISYETGDEYDVNNKFNNTFDISAESTLNKTDEALPESSHQLFKKSPARSNLQFNFPDESTYKHSTSSLKCSPVNDPRMNFLGLKKGNYLKVDHAISNSLSPPRTREIENTLQNLSINSPENVLTDKMCTEVMSSTTDMLKMKGLDYCKDILKTQFPVTSLVPHKSPSIKYSLKDLSNIPVSIPPTLQSLFSTMELKESHLCTTTNSSFNLIDDDLEFLNDLLPSSPN</sequence>
<reference evidence="3" key="1">
    <citation type="submission" date="2023-11" db="UniProtKB">
        <authorList>
            <consortium name="WormBaseParasite"/>
        </authorList>
    </citation>
    <scope>IDENTIFICATION</scope>
</reference>
<dbReference type="WBParaSite" id="SMRG1_66440.1">
    <property type="protein sequence ID" value="SMRG1_66440.1"/>
    <property type="gene ID" value="SMRG1_66440"/>
</dbReference>
<protein>
    <submittedName>
        <fullName evidence="3">HAUS augmin-like complex subunit 8</fullName>
    </submittedName>
</protein>
<evidence type="ECO:0000259" key="1">
    <source>
        <dbReference type="Pfam" id="PF14661"/>
    </source>
</evidence>
<name>A0AA85A6I5_9TREM</name>
<dbReference type="Pfam" id="PF14661">
    <property type="entry name" value="HAUS6_N"/>
    <property type="match status" value="1"/>
</dbReference>
<proteinExistence type="predicted"/>
<evidence type="ECO:0000313" key="2">
    <source>
        <dbReference type="Proteomes" id="UP000050790"/>
    </source>
</evidence>
<dbReference type="InterPro" id="IPR028163">
    <property type="entry name" value="HAUS_6_N"/>
</dbReference>
<organism evidence="2 3">
    <name type="scientific">Schistosoma margrebowiei</name>
    <dbReference type="NCBI Taxonomy" id="48269"/>
    <lineage>
        <taxon>Eukaryota</taxon>
        <taxon>Metazoa</taxon>
        <taxon>Spiralia</taxon>
        <taxon>Lophotrochozoa</taxon>
        <taxon>Platyhelminthes</taxon>
        <taxon>Trematoda</taxon>
        <taxon>Digenea</taxon>
        <taxon>Strigeidida</taxon>
        <taxon>Schistosomatoidea</taxon>
        <taxon>Schistosomatidae</taxon>
        <taxon>Schistosoma</taxon>
    </lineage>
</organism>